<evidence type="ECO:0000313" key="1">
    <source>
        <dbReference type="EMBL" id="KAH9825414.1"/>
    </source>
</evidence>
<accession>A0A9W7W0M8</accession>
<sequence length="59" mass="6511">MTNAKAWPKGASVSCEVARPPVWTRSPKTFSRCPFRSEAALRQPKLWGQGCYGEGDLVT</sequence>
<keyword evidence="2" id="KW-1185">Reference proteome</keyword>
<gene>
    <name evidence="1" type="ORF">Tdes44962_MAKER04255</name>
</gene>
<evidence type="ECO:0000313" key="2">
    <source>
        <dbReference type="Proteomes" id="UP001138500"/>
    </source>
</evidence>
<dbReference type="AlphaFoldDB" id="A0A9W7W0M8"/>
<proteinExistence type="predicted"/>
<comment type="caution">
    <text evidence="1">The sequence shown here is derived from an EMBL/GenBank/DDBJ whole genome shotgun (WGS) entry which is preliminary data.</text>
</comment>
<dbReference type="Proteomes" id="UP001138500">
    <property type="component" value="Unassembled WGS sequence"/>
</dbReference>
<reference evidence="1 2" key="1">
    <citation type="journal article" date="2018" name="IMA Fungus">
        <title>IMA Genome-F 10: Nine draft genome sequences of Claviceps purpurea s.lat., including C. arundinis, C. humidiphila, and C. cf. spartinae, pseudomolecules for the pitch canker pathogen Fusarium circinatum, draft genome of Davidsoniella eucalypti, Grosmannia galeiformis, Quambalaria eucalypti, and Teratosphaeria destructans.</title>
        <authorList>
            <person name="Wingfield B.D."/>
            <person name="Liu M."/>
            <person name="Nguyen H.D."/>
            <person name="Lane F.A."/>
            <person name="Morgan S.W."/>
            <person name="De Vos L."/>
            <person name="Wilken P.M."/>
            <person name="Duong T.A."/>
            <person name="Aylward J."/>
            <person name="Coetzee M.P."/>
            <person name="Dadej K."/>
            <person name="De Beer Z.W."/>
            <person name="Findlay W."/>
            <person name="Havenga M."/>
            <person name="Kolarik M."/>
            <person name="Menzies J.G."/>
            <person name="Naidoo K."/>
            <person name="Pochopski O."/>
            <person name="Shoukouhi P."/>
            <person name="Santana Q.C."/>
            <person name="Seifert K.A."/>
            <person name="Soal N."/>
            <person name="Steenkamp E.T."/>
            <person name="Tatham C.T."/>
            <person name="van der Nest M.A."/>
            <person name="Wingfield M.J."/>
        </authorList>
    </citation>
    <scope>NUCLEOTIDE SEQUENCE [LARGE SCALE GENOMIC DNA]</scope>
    <source>
        <strain evidence="1">CMW44962</strain>
    </source>
</reference>
<dbReference type="EMBL" id="RIBY02002123">
    <property type="protein sequence ID" value="KAH9825414.1"/>
    <property type="molecule type" value="Genomic_DNA"/>
</dbReference>
<organism evidence="1 2">
    <name type="scientific">Teratosphaeria destructans</name>
    <dbReference type="NCBI Taxonomy" id="418781"/>
    <lineage>
        <taxon>Eukaryota</taxon>
        <taxon>Fungi</taxon>
        <taxon>Dikarya</taxon>
        <taxon>Ascomycota</taxon>
        <taxon>Pezizomycotina</taxon>
        <taxon>Dothideomycetes</taxon>
        <taxon>Dothideomycetidae</taxon>
        <taxon>Mycosphaerellales</taxon>
        <taxon>Teratosphaeriaceae</taxon>
        <taxon>Teratosphaeria</taxon>
    </lineage>
</organism>
<reference evidence="1 2" key="2">
    <citation type="journal article" date="2021" name="Curr. Genet.">
        <title>Genetic response to nitrogen starvation in the aggressive Eucalyptus foliar pathogen Teratosphaeria destructans.</title>
        <authorList>
            <person name="Havenga M."/>
            <person name="Wingfield B.D."/>
            <person name="Wingfield M.J."/>
            <person name="Dreyer L.L."/>
            <person name="Roets F."/>
            <person name="Aylward J."/>
        </authorList>
    </citation>
    <scope>NUCLEOTIDE SEQUENCE [LARGE SCALE GENOMIC DNA]</scope>
    <source>
        <strain evidence="1">CMW44962</strain>
    </source>
</reference>
<name>A0A9W7W0M8_9PEZI</name>
<protein>
    <submittedName>
        <fullName evidence="1">Uncharacterized protein</fullName>
    </submittedName>
</protein>